<keyword evidence="2 6" id="KW-0349">Heme</keyword>
<feature type="transmembrane region" description="Helical" evidence="7">
    <location>
        <begin position="149"/>
        <end position="168"/>
    </location>
</feature>
<keyword evidence="7" id="KW-0472">Membrane</keyword>
<evidence type="ECO:0000256" key="1">
    <source>
        <dbReference type="ARBA" id="ARBA00022448"/>
    </source>
</evidence>
<dbReference type="InterPro" id="IPR002327">
    <property type="entry name" value="Cyt_c_1A/1B"/>
</dbReference>
<evidence type="ECO:0000256" key="5">
    <source>
        <dbReference type="ARBA" id="ARBA00023004"/>
    </source>
</evidence>
<keyword evidence="7" id="KW-0812">Transmembrane</keyword>
<sequence length="416" mass="44911">MIEAAGHGGESARARLIGWLFCGSLIAHSFLIVVLPRLDKESAIRDVARSWHYAIGIALLVFGIWRLWLWIRERGALSPGTLPPAARFWHHALCVSILLLVVLGGPLGFLYGWTEGRAINPAGLFTIPAPIGKDHSVWKFTGYFHSASANATVLLALAALISAGYTYARYGRGFITAFPAGFGLLFLVRSALFIYAINSFADRTAGYIAAAIFLGLVAAFWLAVRAVRRGRFGSTAGKSGGVAWNTGALAGIAAVAGFGLTMPYLLFRVTPLSSGVVVEADPSITWHRERLAQVDWTPPTEFQLTTGRETYKWCKFCHTMEPGEAHLVGPNLANIFGQRAGTVPNFPYSPALAEAGKNGLVWNEDTIGQYISGPDEMVPGTSMMISSGPVIDPALQDAVIASLRRDTMFTEAERPE</sequence>
<keyword evidence="5 6" id="KW-0408">Iron</keyword>
<dbReference type="Gene3D" id="1.10.760.10">
    <property type="entry name" value="Cytochrome c-like domain"/>
    <property type="match status" value="1"/>
</dbReference>
<dbReference type="GO" id="GO:0046872">
    <property type="term" value="F:metal ion binding"/>
    <property type="evidence" value="ECO:0007669"/>
    <property type="project" value="UniProtKB-KW"/>
</dbReference>
<feature type="transmembrane region" description="Helical" evidence="7">
    <location>
        <begin position="50"/>
        <end position="68"/>
    </location>
</feature>
<dbReference type="PATRIC" id="fig|39960.10.peg.2115"/>
<evidence type="ECO:0000256" key="7">
    <source>
        <dbReference type="SAM" id="Phobius"/>
    </source>
</evidence>
<dbReference type="SUPFAM" id="SSF46626">
    <property type="entry name" value="Cytochrome c"/>
    <property type="match status" value="1"/>
</dbReference>
<organism evidence="9 10">
    <name type="scientific">Erythrobacter litoralis</name>
    <dbReference type="NCBI Taxonomy" id="39960"/>
    <lineage>
        <taxon>Bacteria</taxon>
        <taxon>Pseudomonadati</taxon>
        <taxon>Pseudomonadota</taxon>
        <taxon>Alphaproteobacteria</taxon>
        <taxon>Sphingomonadales</taxon>
        <taxon>Erythrobacteraceae</taxon>
        <taxon>Erythrobacter/Porphyrobacter group</taxon>
        <taxon>Erythrobacter</taxon>
    </lineage>
</organism>
<keyword evidence="1" id="KW-0813">Transport</keyword>
<dbReference type="EMBL" id="JMIX01000003">
    <property type="protein sequence ID" value="KEO98508.1"/>
    <property type="molecule type" value="Genomic_DNA"/>
</dbReference>
<feature type="domain" description="Cytochrome c" evidence="8">
    <location>
        <begin position="302"/>
        <end position="407"/>
    </location>
</feature>
<dbReference type="InterPro" id="IPR036909">
    <property type="entry name" value="Cyt_c-like_dom_sf"/>
</dbReference>
<feature type="transmembrane region" description="Helical" evidence="7">
    <location>
        <begin position="204"/>
        <end position="224"/>
    </location>
</feature>
<evidence type="ECO:0000259" key="8">
    <source>
        <dbReference type="PROSITE" id="PS51007"/>
    </source>
</evidence>
<dbReference type="PRINTS" id="PR00604">
    <property type="entry name" value="CYTCHRMECIAB"/>
</dbReference>
<dbReference type="KEGG" id="elq:Ga0102493_113022"/>
<dbReference type="InterPro" id="IPR009056">
    <property type="entry name" value="Cyt_c-like_dom"/>
</dbReference>
<dbReference type="GO" id="GO:0009055">
    <property type="term" value="F:electron transfer activity"/>
    <property type="evidence" value="ECO:0007669"/>
    <property type="project" value="InterPro"/>
</dbReference>
<protein>
    <recommendedName>
        <fullName evidence="8">Cytochrome c domain-containing protein</fullName>
    </recommendedName>
</protein>
<dbReference type="GO" id="GO:0020037">
    <property type="term" value="F:heme binding"/>
    <property type="evidence" value="ECO:0007669"/>
    <property type="project" value="InterPro"/>
</dbReference>
<dbReference type="PROSITE" id="PS51007">
    <property type="entry name" value="CYTC"/>
    <property type="match status" value="1"/>
</dbReference>
<dbReference type="PANTHER" id="PTHR11961">
    <property type="entry name" value="CYTOCHROME C"/>
    <property type="match status" value="1"/>
</dbReference>
<evidence type="ECO:0000313" key="10">
    <source>
        <dbReference type="Proteomes" id="UP000027866"/>
    </source>
</evidence>
<keyword evidence="4" id="KW-0249">Electron transport</keyword>
<keyword evidence="3 6" id="KW-0479">Metal-binding</keyword>
<evidence type="ECO:0000256" key="4">
    <source>
        <dbReference type="ARBA" id="ARBA00022982"/>
    </source>
</evidence>
<accession>A0A074N2V1</accession>
<dbReference type="OrthoDB" id="9805828at2"/>
<evidence type="ECO:0000313" key="9">
    <source>
        <dbReference type="EMBL" id="KEO98508.1"/>
    </source>
</evidence>
<name>A0A074N2V1_9SPHN</name>
<keyword evidence="10" id="KW-1185">Reference proteome</keyword>
<gene>
    <name evidence="9" type="ORF">EH32_05185</name>
</gene>
<dbReference type="AlphaFoldDB" id="A0A074N2V1"/>
<feature type="transmembrane region" description="Helical" evidence="7">
    <location>
        <begin position="16"/>
        <end position="38"/>
    </location>
</feature>
<dbReference type="Proteomes" id="UP000027866">
    <property type="component" value="Unassembled WGS sequence"/>
</dbReference>
<dbReference type="RefSeq" id="WP_051697493.1">
    <property type="nucleotide sequence ID" value="NZ_CP017057.1"/>
</dbReference>
<evidence type="ECO:0000256" key="6">
    <source>
        <dbReference type="PROSITE-ProRule" id="PRU00433"/>
    </source>
</evidence>
<feature type="transmembrane region" description="Helical" evidence="7">
    <location>
        <begin position="88"/>
        <end position="111"/>
    </location>
</feature>
<feature type="transmembrane region" description="Helical" evidence="7">
    <location>
        <begin position="244"/>
        <end position="267"/>
    </location>
</feature>
<comment type="caution">
    <text evidence="9">The sequence shown here is derived from an EMBL/GenBank/DDBJ whole genome shotgun (WGS) entry which is preliminary data.</text>
</comment>
<reference evidence="9 10" key="1">
    <citation type="submission" date="2014-04" db="EMBL/GenBank/DDBJ databases">
        <title>A comprehensive comparison of genomes of Erythrobacter spp. Strains.</title>
        <authorList>
            <person name="Zheng Q."/>
        </authorList>
    </citation>
    <scope>NUCLEOTIDE SEQUENCE [LARGE SCALE GENOMIC DNA]</scope>
    <source>
        <strain evidence="9 10">DSM 8509</strain>
    </source>
</reference>
<proteinExistence type="predicted"/>
<feature type="transmembrane region" description="Helical" evidence="7">
    <location>
        <begin position="174"/>
        <end position="197"/>
    </location>
</feature>
<evidence type="ECO:0000256" key="3">
    <source>
        <dbReference type="ARBA" id="ARBA00022723"/>
    </source>
</evidence>
<evidence type="ECO:0000256" key="2">
    <source>
        <dbReference type="ARBA" id="ARBA00022617"/>
    </source>
</evidence>
<keyword evidence="7" id="KW-1133">Transmembrane helix</keyword>